<name>A0A8J5VDE7_ZIZPA</name>
<accession>A0A8J5VDE7</accession>
<gene>
    <name evidence="1" type="ORF">GUJ93_ZPchr0586g11362</name>
</gene>
<dbReference type="Proteomes" id="UP000729402">
    <property type="component" value="Unassembled WGS sequence"/>
</dbReference>
<sequence>MVPDHSLFEALVACVVAITPKDHTGGSKEGSLVLKKIQDVLLLQGKAFFSLNHQMEVDRRRQYLSTGSASTQTYRSSQSSGYSEGLSNMYTSELRAKWLAHFMGGGGGWRRRRRLQAAKRRRDGERCGGMGRVMKALFSRLLSQVLHRHPSHLVQRSALP</sequence>
<reference evidence="1" key="2">
    <citation type="submission" date="2021-02" db="EMBL/GenBank/DDBJ databases">
        <authorList>
            <person name="Kimball J.A."/>
            <person name="Haas M.W."/>
            <person name="Macchietto M."/>
            <person name="Kono T."/>
            <person name="Duquette J."/>
            <person name="Shao M."/>
        </authorList>
    </citation>
    <scope>NUCLEOTIDE SEQUENCE</scope>
    <source>
        <tissue evidence="1">Fresh leaf tissue</tissue>
    </source>
</reference>
<organism evidence="1 2">
    <name type="scientific">Zizania palustris</name>
    <name type="common">Northern wild rice</name>
    <dbReference type="NCBI Taxonomy" id="103762"/>
    <lineage>
        <taxon>Eukaryota</taxon>
        <taxon>Viridiplantae</taxon>
        <taxon>Streptophyta</taxon>
        <taxon>Embryophyta</taxon>
        <taxon>Tracheophyta</taxon>
        <taxon>Spermatophyta</taxon>
        <taxon>Magnoliopsida</taxon>
        <taxon>Liliopsida</taxon>
        <taxon>Poales</taxon>
        <taxon>Poaceae</taxon>
        <taxon>BOP clade</taxon>
        <taxon>Oryzoideae</taxon>
        <taxon>Oryzeae</taxon>
        <taxon>Zizaniinae</taxon>
        <taxon>Zizania</taxon>
    </lineage>
</organism>
<dbReference type="AlphaFoldDB" id="A0A8J5VDE7"/>
<evidence type="ECO:0000313" key="2">
    <source>
        <dbReference type="Proteomes" id="UP000729402"/>
    </source>
</evidence>
<proteinExistence type="predicted"/>
<keyword evidence="2" id="KW-1185">Reference proteome</keyword>
<evidence type="ECO:0000313" key="1">
    <source>
        <dbReference type="EMBL" id="KAG8043143.1"/>
    </source>
</evidence>
<comment type="caution">
    <text evidence="1">The sequence shown here is derived from an EMBL/GenBank/DDBJ whole genome shotgun (WGS) entry which is preliminary data.</text>
</comment>
<dbReference type="EMBL" id="JAAALK010001159">
    <property type="protein sequence ID" value="KAG8043143.1"/>
    <property type="molecule type" value="Genomic_DNA"/>
</dbReference>
<reference evidence="1" key="1">
    <citation type="journal article" date="2021" name="bioRxiv">
        <title>Whole Genome Assembly and Annotation of Northern Wild Rice, Zizania palustris L., Supports a Whole Genome Duplication in the Zizania Genus.</title>
        <authorList>
            <person name="Haas M."/>
            <person name="Kono T."/>
            <person name="Macchietto M."/>
            <person name="Millas R."/>
            <person name="McGilp L."/>
            <person name="Shao M."/>
            <person name="Duquette J."/>
            <person name="Hirsch C.N."/>
            <person name="Kimball J."/>
        </authorList>
    </citation>
    <scope>NUCLEOTIDE SEQUENCE</scope>
    <source>
        <tissue evidence="1">Fresh leaf tissue</tissue>
    </source>
</reference>
<protein>
    <submittedName>
        <fullName evidence="1">Uncharacterized protein</fullName>
    </submittedName>
</protein>